<dbReference type="STRING" id="1072389.K1XHK1"/>
<gene>
    <name evidence="1" type="ORF">MBM_02190</name>
</gene>
<name>K1XHK1_MARBU</name>
<dbReference type="InParanoid" id="K1XHK1"/>
<dbReference type="InterPro" id="IPR023198">
    <property type="entry name" value="PGP-like_dom2"/>
</dbReference>
<dbReference type="InterPro" id="IPR023214">
    <property type="entry name" value="HAD_sf"/>
</dbReference>
<dbReference type="EMBL" id="JH921430">
    <property type="protein sequence ID" value="EKD20238.1"/>
    <property type="molecule type" value="Genomic_DNA"/>
</dbReference>
<accession>K1XHK1</accession>
<organism evidence="1 2">
    <name type="scientific">Marssonina brunnea f. sp. multigermtubi (strain MB_m1)</name>
    <name type="common">Marssonina leaf spot fungus</name>
    <dbReference type="NCBI Taxonomy" id="1072389"/>
    <lineage>
        <taxon>Eukaryota</taxon>
        <taxon>Fungi</taxon>
        <taxon>Dikarya</taxon>
        <taxon>Ascomycota</taxon>
        <taxon>Pezizomycotina</taxon>
        <taxon>Leotiomycetes</taxon>
        <taxon>Helotiales</taxon>
        <taxon>Drepanopezizaceae</taxon>
        <taxon>Drepanopeziza</taxon>
    </lineage>
</organism>
<dbReference type="eggNOG" id="KOG3085">
    <property type="taxonomic scope" value="Eukaryota"/>
</dbReference>
<dbReference type="SUPFAM" id="SSF56784">
    <property type="entry name" value="HAD-like"/>
    <property type="match status" value="1"/>
</dbReference>
<dbReference type="OrthoDB" id="1694274at2759"/>
<sequence length="312" mass="34252">MSQEDYPTDFVLDSIEAIMTKSKKLKVLLVLSPMQAILDYELSHSIPPGWINTSISAASPHGYWHRLERGELPLDNTFFEGFSSDLHNPSVWSSFYKNKARKANPSLTAEVPPVPKVDASFLFWEMMSHSRAFDPWMAPALHTLKKNASETYILAALSNTVIFPPGHPYANPPPESDIRALFDVFVSSAHVGMRKPDPAIYAHTLQTLNAWARSNASTARGQALNLSSGIIAEDVLFLDDIGENLKAAHAFGFHTIKVPLGRAYEAVAELESITGMELAGSHPRIPLITPHMLQSDQKAGNRKKAAAAAAKL</sequence>
<keyword evidence="1" id="KW-0378">Hydrolase</keyword>
<reference evidence="1 2" key="1">
    <citation type="journal article" date="2012" name="BMC Genomics">
        <title>Sequencing the genome of Marssonina brunnea reveals fungus-poplar co-evolution.</title>
        <authorList>
            <person name="Zhu S."/>
            <person name="Cao Y.-Z."/>
            <person name="Jiang C."/>
            <person name="Tan B.-Y."/>
            <person name="Wang Z."/>
            <person name="Feng S."/>
            <person name="Zhang L."/>
            <person name="Su X.-H."/>
            <person name="Brejova B."/>
            <person name="Vinar T."/>
            <person name="Xu M."/>
            <person name="Wang M.-X."/>
            <person name="Zhang S.-G."/>
            <person name="Huang M.-R."/>
            <person name="Wu R."/>
            <person name="Zhou Y."/>
        </authorList>
    </citation>
    <scope>NUCLEOTIDE SEQUENCE [LARGE SCALE GENOMIC DNA]</scope>
    <source>
        <strain evidence="1 2">MB_m1</strain>
    </source>
</reference>
<evidence type="ECO:0000313" key="1">
    <source>
        <dbReference type="EMBL" id="EKD20238.1"/>
    </source>
</evidence>
<dbReference type="PANTHER" id="PTHR47829">
    <property type="entry name" value="HYDROLASE, PUTATIVE (AFU_ORTHOLOGUE AFUA_1G12880)-RELATED"/>
    <property type="match status" value="1"/>
</dbReference>
<proteinExistence type="predicted"/>
<dbReference type="Proteomes" id="UP000006753">
    <property type="component" value="Unassembled WGS sequence"/>
</dbReference>
<dbReference type="AlphaFoldDB" id="K1XHK1"/>
<keyword evidence="2" id="KW-1185">Reference proteome</keyword>
<protein>
    <submittedName>
        <fullName evidence="1">Epoxide hydrolase</fullName>
    </submittedName>
</protein>
<dbReference type="Gene3D" id="3.40.50.1000">
    <property type="entry name" value="HAD superfamily/HAD-like"/>
    <property type="match status" value="1"/>
</dbReference>
<dbReference type="GO" id="GO:0016787">
    <property type="term" value="F:hydrolase activity"/>
    <property type="evidence" value="ECO:0007669"/>
    <property type="project" value="UniProtKB-KW"/>
</dbReference>
<dbReference type="InterPro" id="IPR052898">
    <property type="entry name" value="ACAD10-like"/>
</dbReference>
<dbReference type="Gene3D" id="1.10.150.240">
    <property type="entry name" value="Putative phosphatase, domain 2"/>
    <property type="match status" value="1"/>
</dbReference>
<dbReference type="PANTHER" id="PTHR47829:SF1">
    <property type="entry name" value="HAD FAMILY PHOSPHATASE"/>
    <property type="match status" value="1"/>
</dbReference>
<evidence type="ECO:0000313" key="2">
    <source>
        <dbReference type="Proteomes" id="UP000006753"/>
    </source>
</evidence>
<dbReference type="KEGG" id="mbe:MBM_02190"/>
<dbReference type="OMA" id="TAPNGFW"/>
<dbReference type="HOGENOM" id="CLU_045011_1_1_1"/>
<dbReference type="InterPro" id="IPR036412">
    <property type="entry name" value="HAD-like_sf"/>
</dbReference>